<reference evidence="1" key="1">
    <citation type="submission" date="2021-06" db="EMBL/GenBank/DDBJ databases">
        <authorList>
            <person name="Kallberg Y."/>
            <person name="Tangrot J."/>
            <person name="Rosling A."/>
        </authorList>
    </citation>
    <scope>NUCLEOTIDE SEQUENCE</scope>
    <source>
        <strain evidence="1">28 12/20/2015</strain>
    </source>
</reference>
<dbReference type="EMBL" id="CAJVPW010005082">
    <property type="protein sequence ID" value="CAG8549772.1"/>
    <property type="molecule type" value="Genomic_DNA"/>
</dbReference>
<accession>A0ACA9LUD8</accession>
<evidence type="ECO:0000313" key="1">
    <source>
        <dbReference type="EMBL" id="CAG8549772.1"/>
    </source>
</evidence>
<comment type="caution">
    <text evidence="1">The sequence shown here is derived from an EMBL/GenBank/DDBJ whole genome shotgun (WGS) entry which is preliminary data.</text>
</comment>
<feature type="non-terminal residue" evidence="1">
    <location>
        <position position="1"/>
    </location>
</feature>
<protein>
    <submittedName>
        <fullName evidence="1">9714_t:CDS:1</fullName>
    </submittedName>
</protein>
<gene>
    <name evidence="1" type="ORF">SPELUC_LOCUS5157</name>
</gene>
<name>A0ACA9LUD8_9GLOM</name>
<sequence length="293" mass="32885">SLQRRTSISGQAPTSRPTTPTTHYEPGSWQYQVTENLIKGRGYGARTSGTTTPTRPPILRLEEPRTQSRSTHISSSLNDGSHSRTPRSHTPSRSHTPLTPLTPIDPERFLSEVPVQTENIKKTGKGTGPVNNVDSENNRKSQGSSASAQEPIEDSDKVNTQPSSSLAAGSEIPNGEDSEKQSESRSKSTRRVDFKPGRYKISTRPIRPYRPEVVVLCPRGSILFMFGFLFPPLWWFGSFFPRYVSNNADYRWKKYNQLMSFVSLFLVAGILSIVIWYLKFYDSSVDTYTNTNS</sequence>
<organism evidence="1 2">
    <name type="scientific">Cetraspora pellucida</name>
    <dbReference type="NCBI Taxonomy" id="1433469"/>
    <lineage>
        <taxon>Eukaryota</taxon>
        <taxon>Fungi</taxon>
        <taxon>Fungi incertae sedis</taxon>
        <taxon>Mucoromycota</taxon>
        <taxon>Glomeromycotina</taxon>
        <taxon>Glomeromycetes</taxon>
        <taxon>Diversisporales</taxon>
        <taxon>Gigasporaceae</taxon>
        <taxon>Cetraspora</taxon>
    </lineage>
</organism>
<evidence type="ECO:0000313" key="2">
    <source>
        <dbReference type="Proteomes" id="UP000789366"/>
    </source>
</evidence>
<proteinExistence type="predicted"/>
<keyword evidence="2" id="KW-1185">Reference proteome</keyword>
<dbReference type="Proteomes" id="UP000789366">
    <property type="component" value="Unassembled WGS sequence"/>
</dbReference>